<comment type="caution">
    <text evidence="10">The sequence shown here is derived from an EMBL/GenBank/DDBJ whole genome shotgun (WGS) entry which is preliminary data.</text>
</comment>
<reference evidence="10 11" key="1">
    <citation type="journal article" date="2021" name="Elife">
        <title>Chloroplast acquisition without the gene transfer in kleptoplastic sea slugs, Plakobranchus ocellatus.</title>
        <authorList>
            <person name="Maeda T."/>
            <person name="Takahashi S."/>
            <person name="Yoshida T."/>
            <person name="Shimamura S."/>
            <person name="Takaki Y."/>
            <person name="Nagai Y."/>
            <person name="Toyoda A."/>
            <person name="Suzuki Y."/>
            <person name="Arimoto A."/>
            <person name="Ishii H."/>
            <person name="Satoh N."/>
            <person name="Nishiyama T."/>
            <person name="Hasebe M."/>
            <person name="Maruyama T."/>
            <person name="Minagawa J."/>
            <person name="Obokata J."/>
            <person name="Shigenobu S."/>
        </authorList>
    </citation>
    <scope>NUCLEOTIDE SEQUENCE [LARGE SCALE GENOMIC DNA]</scope>
</reference>
<proteinExistence type="predicted"/>
<evidence type="ECO:0000313" key="11">
    <source>
        <dbReference type="Proteomes" id="UP000735302"/>
    </source>
</evidence>
<dbReference type="Pfam" id="PF00778">
    <property type="entry name" value="DIX"/>
    <property type="match status" value="1"/>
</dbReference>
<dbReference type="InterPro" id="IPR001158">
    <property type="entry name" value="DIX"/>
</dbReference>
<dbReference type="CDD" id="cd21213">
    <property type="entry name" value="CH_DIXDC1"/>
    <property type="match status" value="1"/>
</dbReference>
<protein>
    <submittedName>
        <fullName evidence="10">Dixin</fullName>
    </submittedName>
</protein>
<dbReference type="Gene3D" id="2.40.240.130">
    <property type="match status" value="1"/>
</dbReference>
<feature type="compositionally biased region" description="Low complexity" evidence="7">
    <location>
        <begin position="304"/>
        <end position="322"/>
    </location>
</feature>
<evidence type="ECO:0000256" key="1">
    <source>
        <dbReference type="ARBA" id="ARBA00004496"/>
    </source>
</evidence>
<keyword evidence="4 5" id="KW-0879">Wnt signaling pathway</keyword>
<feature type="coiled-coil region" evidence="6">
    <location>
        <begin position="428"/>
        <end position="469"/>
    </location>
</feature>
<accession>A0AAV4DPN1</accession>
<dbReference type="SMART" id="SM00021">
    <property type="entry name" value="DAX"/>
    <property type="match status" value="1"/>
</dbReference>
<evidence type="ECO:0000256" key="2">
    <source>
        <dbReference type="ARBA" id="ARBA00022473"/>
    </source>
</evidence>
<evidence type="ECO:0000259" key="9">
    <source>
        <dbReference type="PROSITE" id="PS50841"/>
    </source>
</evidence>
<feature type="compositionally biased region" description="Basic residues" evidence="7">
    <location>
        <begin position="220"/>
        <end position="232"/>
    </location>
</feature>
<dbReference type="Gene3D" id="1.10.418.10">
    <property type="entry name" value="Calponin-like domain"/>
    <property type="match status" value="1"/>
</dbReference>
<feature type="region of interest" description="Disordered" evidence="7">
    <location>
        <begin position="639"/>
        <end position="770"/>
    </location>
</feature>
<dbReference type="Pfam" id="PF00307">
    <property type="entry name" value="CH"/>
    <property type="match status" value="1"/>
</dbReference>
<dbReference type="Proteomes" id="UP000735302">
    <property type="component" value="Unassembled WGS sequence"/>
</dbReference>
<feature type="compositionally biased region" description="Polar residues" evidence="7">
    <location>
        <begin position="242"/>
        <end position="257"/>
    </location>
</feature>
<evidence type="ECO:0000256" key="4">
    <source>
        <dbReference type="ARBA" id="ARBA00022687"/>
    </source>
</evidence>
<name>A0AAV4DPN1_9GAST</name>
<dbReference type="GO" id="GO:0060070">
    <property type="term" value="P:canonical Wnt signaling pathway"/>
    <property type="evidence" value="ECO:0007669"/>
    <property type="project" value="TreeGrafter"/>
</dbReference>
<organism evidence="10 11">
    <name type="scientific">Plakobranchus ocellatus</name>
    <dbReference type="NCBI Taxonomy" id="259542"/>
    <lineage>
        <taxon>Eukaryota</taxon>
        <taxon>Metazoa</taxon>
        <taxon>Spiralia</taxon>
        <taxon>Lophotrochozoa</taxon>
        <taxon>Mollusca</taxon>
        <taxon>Gastropoda</taxon>
        <taxon>Heterobranchia</taxon>
        <taxon>Euthyneura</taxon>
        <taxon>Panpulmonata</taxon>
        <taxon>Sacoglossa</taxon>
        <taxon>Placobranchoidea</taxon>
        <taxon>Plakobranchidae</taxon>
        <taxon>Plakobranchus</taxon>
    </lineage>
</organism>
<evidence type="ECO:0000259" key="8">
    <source>
        <dbReference type="PROSITE" id="PS50021"/>
    </source>
</evidence>
<dbReference type="SMART" id="SM00033">
    <property type="entry name" value="CH"/>
    <property type="match status" value="1"/>
</dbReference>
<feature type="compositionally biased region" description="Polar residues" evidence="7">
    <location>
        <begin position="709"/>
        <end position="731"/>
    </location>
</feature>
<dbReference type="InterPro" id="IPR038207">
    <property type="entry name" value="DIX_dom_sf"/>
</dbReference>
<dbReference type="EMBL" id="BLXT01008083">
    <property type="protein sequence ID" value="GFO45826.1"/>
    <property type="molecule type" value="Genomic_DNA"/>
</dbReference>
<dbReference type="InterPro" id="IPR015506">
    <property type="entry name" value="Dsh/Dvl-rel"/>
</dbReference>
<comment type="subcellular location">
    <subcellularLocation>
        <location evidence="1">Cytoplasm</location>
    </subcellularLocation>
</comment>
<evidence type="ECO:0000313" key="10">
    <source>
        <dbReference type="EMBL" id="GFO45826.1"/>
    </source>
</evidence>
<dbReference type="InterPro" id="IPR036872">
    <property type="entry name" value="CH_dom_sf"/>
</dbReference>
<dbReference type="InterPro" id="IPR029071">
    <property type="entry name" value="Ubiquitin-like_domsf"/>
</dbReference>
<dbReference type="SUPFAM" id="SSF47576">
    <property type="entry name" value="Calponin-homology domain, CH-domain"/>
    <property type="match status" value="1"/>
</dbReference>
<feature type="domain" description="Calponin-homology (CH)" evidence="8">
    <location>
        <begin position="81"/>
        <end position="188"/>
    </location>
</feature>
<dbReference type="AlphaFoldDB" id="A0AAV4DPN1"/>
<feature type="compositionally biased region" description="Low complexity" evidence="7">
    <location>
        <begin position="666"/>
        <end position="678"/>
    </location>
</feature>
<evidence type="ECO:0000256" key="3">
    <source>
        <dbReference type="ARBA" id="ARBA00022490"/>
    </source>
</evidence>
<evidence type="ECO:0000256" key="5">
    <source>
        <dbReference type="PROSITE-ProRule" id="PRU00069"/>
    </source>
</evidence>
<keyword evidence="2" id="KW-0217">Developmental protein</keyword>
<keyword evidence="6" id="KW-0175">Coiled coil</keyword>
<dbReference type="SUPFAM" id="SSF54236">
    <property type="entry name" value="Ubiquitin-like"/>
    <property type="match status" value="1"/>
</dbReference>
<evidence type="ECO:0000256" key="7">
    <source>
        <dbReference type="SAM" id="MobiDB-lite"/>
    </source>
</evidence>
<sequence>MLPNVASRSSVKKRFPSGSPSRAAEDAKMWMEWKAGWVCAVPSTGPDRGLKSLRSHNMVGRLVSVVREFPGVALESALTDKKQLTAYVAWVNSQLKKKLGAHLVEDLRHDVRDGVALINLIEVISGEKLANTHPAPSSTAEMIENVEAVLQFMALNKVKMHHITTRDIVDGNLKAIMRLVLALAAHYKPNSVRHSAQRTAQSITGIAQGAAAALTEARRNVTRAGHRHRRRRQREEPRHTDPQGSDSDVTPAQSSNSGHRKSASMSRIAPNPQQQPRQHRHSYSSSLRVVGEGECGGDRAQLDGASASSSPASSRGTSPRTSLYLSDPPSSMEGLLYNAMNHKGGLMMTSCESDTLGDSGFSDICDNLKDTHQLLFRLQELLLTGEGADASGASPGEMEGSNPHETISILRGRLLHAEEIAGSLRLELAQVKRDCLQLQGEKAGLQQRLKQQETELVEVKSALINLEMQHNQQTTELDRAHQVLGEREQTLTDVRASCLKQAQDRDSALAQLRGEVLARDLQLAQLRDQAALSQGEKDEVMGPVADLSQVDIKVDGPGRKTVLLSDYLEQVPRAIAEQQRPDLEAISIQLQHARSQLAVQEGKQQSAAEGCSAIDSLEGSIVQLLSKMNLASAAAQAVESQGESQRPAGSLAYRDRQKTAGVPGANRQVNSRSQNQRQPGTSNNGTTKPGIPGRGQGFTPGRGTPAGRPQTSASGGNKSTPQASPRPSSATHRLVKNRPACPPGQRTPAPVGSSIPVAHGQRGKPTFPGAVSDSQTTVLYHTAHMEKPSTCVIHKKLGEIRLRDFKSAVGESNLYHYYFKAHDPEYGTVKEEVFHDDDILPGFEGKIVAWLEEEGGTTV</sequence>
<dbReference type="PROSITE" id="PS50841">
    <property type="entry name" value="DIX"/>
    <property type="match status" value="1"/>
</dbReference>
<evidence type="ECO:0000256" key="6">
    <source>
        <dbReference type="SAM" id="Coils"/>
    </source>
</evidence>
<keyword evidence="3" id="KW-0963">Cytoplasm</keyword>
<feature type="region of interest" description="Disordered" evidence="7">
    <location>
        <begin position="1"/>
        <end position="22"/>
    </location>
</feature>
<dbReference type="PROSITE" id="PS50021">
    <property type="entry name" value="CH"/>
    <property type="match status" value="1"/>
</dbReference>
<dbReference type="PANTHER" id="PTHR10878">
    <property type="entry name" value="SEGMENT POLARITY PROTEIN DISHEVELLED"/>
    <property type="match status" value="1"/>
</dbReference>
<feature type="region of interest" description="Disordered" evidence="7">
    <location>
        <begin position="218"/>
        <end position="327"/>
    </location>
</feature>
<dbReference type="PANTHER" id="PTHR10878:SF22">
    <property type="entry name" value="DIXIN"/>
    <property type="match status" value="1"/>
</dbReference>
<dbReference type="InterPro" id="IPR001715">
    <property type="entry name" value="CH_dom"/>
</dbReference>
<gene>
    <name evidence="10" type="ORF">PoB_007233100</name>
</gene>
<feature type="domain" description="DIX" evidence="9">
    <location>
        <begin position="773"/>
        <end position="855"/>
    </location>
</feature>
<keyword evidence="11" id="KW-1185">Reference proteome</keyword>
<dbReference type="GO" id="GO:0005829">
    <property type="term" value="C:cytosol"/>
    <property type="evidence" value="ECO:0007669"/>
    <property type="project" value="TreeGrafter"/>
</dbReference>